<dbReference type="AlphaFoldDB" id="A0ABD2WBU1"/>
<feature type="domain" description="Reverse transcriptase" evidence="1">
    <location>
        <begin position="1"/>
        <end position="210"/>
    </location>
</feature>
<evidence type="ECO:0000259" key="1">
    <source>
        <dbReference type="PROSITE" id="PS50878"/>
    </source>
</evidence>
<comment type="caution">
    <text evidence="2">The sequence shown here is derived from an EMBL/GenBank/DDBJ whole genome shotgun (WGS) entry which is preliminary data.</text>
</comment>
<evidence type="ECO:0000313" key="2">
    <source>
        <dbReference type="EMBL" id="KAL3390373.1"/>
    </source>
</evidence>
<evidence type="ECO:0000313" key="3">
    <source>
        <dbReference type="Proteomes" id="UP001627154"/>
    </source>
</evidence>
<organism evidence="2 3">
    <name type="scientific">Trichogramma kaykai</name>
    <dbReference type="NCBI Taxonomy" id="54128"/>
    <lineage>
        <taxon>Eukaryota</taxon>
        <taxon>Metazoa</taxon>
        <taxon>Ecdysozoa</taxon>
        <taxon>Arthropoda</taxon>
        <taxon>Hexapoda</taxon>
        <taxon>Insecta</taxon>
        <taxon>Pterygota</taxon>
        <taxon>Neoptera</taxon>
        <taxon>Endopterygota</taxon>
        <taxon>Hymenoptera</taxon>
        <taxon>Apocrita</taxon>
        <taxon>Proctotrupomorpha</taxon>
        <taxon>Chalcidoidea</taxon>
        <taxon>Trichogrammatidae</taxon>
        <taxon>Trichogramma</taxon>
    </lineage>
</organism>
<dbReference type="SUPFAM" id="SSF56672">
    <property type="entry name" value="DNA/RNA polymerases"/>
    <property type="match status" value="1"/>
</dbReference>
<gene>
    <name evidence="2" type="ORF">TKK_014543</name>
</gene>
<dbReference type="CDD" id="cd01650">
    <property type="entry name" value="RT_nLTR_like"/>
    <property type="match status" value="1"/>
</dbReference>
<dbReference type="GO" id="GO:0071897">
    <property type="term" value="P:DNA biosynthetic process"/>
    <property type="evidence" value="ECO:0007669"/>
    <property type="project" value="UniProtKB-ARBA"/>
</dbReference>
<keyword evidence="3" id="KW-1185">Reference proteome</keyword>
<dbReference type="PANTHER" id="PTHR33332">
    <property type="entry name" value="REVERSE TRANSCRIPTASE DOMAIN-CONTAINING PROTEIN"/>
    <property type="match status" value="1"/>
</dbReference>
<dbReference type="EMBL" id="JBJJXI010000117">
    <property type="protein sequence ID" value="KAL3390373.1"/>
    <property type="molecule type" value="Genomic_DNA"/>
</dbReference>
<dbReference type="Proteomes" id="UP001627154">
    <property type="component" value="Unassembled WGS sequence"/>
</dbReference>
<dbReference type="InterPro" id="IPR043502">
    <property type="entry name" value="DNA/RNA_pol_sf"/>
</dbReference>
<protein>
    <recommendedName>
        <fullName evidence="1">Reverse transcriptase domain-containing protein</fullName>
    </recommendedName>
</protein>
<dbReference type="Pfam" id="PF00078">
    <property type="entry name" value="RVT_1"/>
    <property type="match status" value="1"/>
</dbReference>
<proteinExistence type="predicted"/>
<reference evidence="2 3" key="1">
    <citation type="journal article" date="2024" name="bioRxiv">
        <title>A reference genome for Trichogramma kaykai: A tiny desert-dwelling parasitoid wasp with competing sex-ratio distorters.</title>
        <authorList>
            <person name="Culotta J."/>
            <person name="Lindsey A.R."/>
        </authorList>
    </citation>
    <scope>NUCLEOTIDE SEQUENCE [LARGE SCALE GENOMIC DNA]</scope>
    <source>
        <strain evidence="2 3">KSX58</strain>
    </source>
</reference>
<sequence length="429" mass="48154">MLQYHTRYNLLDRDQFGFRIGHFTQTALLHITEAIRWSVNVGEIAELVSFDFSKAFDAIPHALLLRKLRMIGCDEGSLRWFASYLSGRAQAVRLPDGSHTPLVSVSSGVPQGSVLGPLLFIIFINDLPAVLDRAQHMIYADDTQILITGPSRPIAGLVTAANSEIAAICGWARSNRIRLNSNKTGAMLCGGRFRISSALEGDLRSCSSTTCQFSSVHRVFHALRHNRHALPHALRQRLVTALVFPYLDYAAPLILDLDALNSAKLHRILNSAVRFVFGNIPYNVHVTPYRLALGWLSSRRRCEYIAILLALKIISTWEPRGLAGLFTVRERRPDEIATRSRAVRLVISSTNTAMLRKGFVASVSWLINSLPFIEDPRCPPPPALLKALLHNHLYLLDVQDWRRRCEVEGLTYEPRCLSGRLPPRFSHGR</sequence>
<dbReference type="PROSITE" id="PS50878">
    <property type="entry name" value="RT_POL"/>
    <property type="match status" value="1"/>
</dbReference>
<name>A0ABD2WBU1_9HYME</name>
<dbReference type="InterPro" id="IPR000477">
    <property type="entry name" value="RT_dom"/>
</dbReference>
<accession>A0ABD2WBU1</accession>